<keyword evidence="3" id="KW-0143">Chaperone</keyword>
<evidence type="ECO:0000313" key="5">
    <source>
        <dbReference type="Proteomes" id="UP001177003"/>
    </source>
</evidence>
<dbReference type="Proteomes" id="UP001177003">
    <property type="component" value="Chromosome 9"/>
</dbReference>
<dbReference type="Pfam" id="PF00118">
    <property type="entry name" value="Cpn60_TCP1"/>
    <property type="match status" value="1"/>
</dbReference>
<dbReference type="GO" id="GO:0005524">
    <property type="term" value="F:ATP binding"/>
    <property type="evidence" value="ECO:0007669"/>
    <property type="project" value="UniProtKB-KW"/>
</dbReference>
<evidence type="ECO:0000313" key="4">
    <source>
        <dbReference type="EMBL" id="CAI9301550.1"/>
    </source>
</evidence>
<dbReference type="InterPro" id="IPR017998">
    <property type="entry name" value="Chaperone_TCP-1"/>
</dbReference>
<dbReference type="PANTHER" id="PTHR11353">
    <property type="entry name" value="CHAPERONIN"/>
    <property type="match status" value="1"/>
</dbReference>
<evidence type="ECO:0000256" key="2">
    <source>
        <dbReference type="ARBA" id="ARBA00022840"/>
    </source>
</evidence>
<dbReference type="AlphaFoldDB" id="A0AA35ZZ17"/>
<keyword evidence="5" id="KW-1185">Reference proteome</keyword>
<gene>
    <name evidence="4" type="ORF">LSALG_LOCUS40094</name>
</gene>
<name>A0AA35ZZ17_LACSI</name>
<proteinExistence type="predicted"/>
<keyword evidence="2" id="KW-0067">ATP-binding</keyword>
<evidence type="ECO:0000256" key="1">
    <source>
        <dbReference type="ARBA" id="ARBA00022741"/>
    </source>
</evidence>
<dbReference type="GO" id="GO:0140662">
    <property type="term" value="F:ATP-dependent protein folding chaperone"/>
    <property type="evidence" value="ECO:0007669"/>
    <property type="project" value="InterPro"/>
</dbReference>
<dbReference type="Gene3D" id="3.50.7.10">
    <property type="entry name" value="GroEL"/>
    <property type="match status" value="1"/>
</dbReference>
<sequence length="261" mass="29998">MLERKNMVKLISMRMKLEMQEAGEVEVDDVETYDGEEVTEENVVQRGRGCPSRHYRAPKFEALVFPIEASIRLLDPLQYQSIVDAEWNIIYDKLDKCVKTGAKIVLCRLAIGDLATQYFADKDIFCAGRVDEDDLHRVAAATGATVQTSVNNVVDELLQHISILHQAGDILLWTPYPLLYPIVMEHERWLKPILCRLQTKGESSQTLYKKVMRNLDQAKNLLEALIKREEKKRYVLPFENHRSHKNLIPFSFQLSPLCVVG</sequence>
<dbReference type="SUPFAM" id="SSF52029">
    <property type="entry name" value="GroEL apical domain-like"/>
    <property type="match status" value="1"/>
</dbReference>
<organism evidence="4 5">
    <name type="scientific">Lactuca saligna</name>
    <name type="common">Willowleaf lettuce</name>
    <dbReference type="NCBI Taxonomy" id="75948"/>
    <lineage>
        <taxon>Eukaryota</taxon>
        <taxon>Viridiplantae</taxon>
        <taxon>Streptophyta</taxon>
        <taxon>Embryophyta</taxon>
        <taxon>Tracheophyta</taxon>
        <taxon>Spermatophyta</taxon>
        <taxon>Magnoliopsida</taxon>
        <taxon>eudicotyledons</taxon>
        <taxon>Gunneridae</taxon>
        <taxon>Pentapetalae</taxon>
        <taxon>asterids</taxon>
        <taxon>campanulids</taxon>
        <taxon>Asterales</taxon>
        <taxon>Asteraceae</taxon>
        <taxon>Cichorioideae</taxon>
        <taxon>Cichorieae</taxon>
        <taxon>Lactucinae</taxon>
        <taxon>Lactuca</taxon>
    </lineage>
</organism>
<dbReference type="EMBL" id="OX465085">
    <property type="protein sequence ID" value="CAI9301550.1"/>
    <property type="molecule type" value="Genomic_DNA"/>
</dbReference>
<dbReference type="InterPro" id="IPR002423">
    <property type="entry name" value="Cpn60/GroEL/TCP-1"/>
</dbReference>
<evidence type="ECO:0000256" key="3">
    <source>
        <dbReference type="ARBA" id="ARBA00023186"/>
    </source>
</evidence>
<reference evidence="4" key="1">
    <citation type="submission" date="2023-04" db="EMBL/GenBank/DDBJ databases">
        <authorList>
            <person name="Vijverberg K."/>
            <person name="Xiong W."/>
            <person name="Schranz E."/>
        </authorList>
    </citation>
    <scope>NUCLEOTIDE SEQUENCE</scope>
</reference>
<accession>A0AA35ZZ17</accession>
<keyword evidence="1" id="KW-0547">Nucleotide-binding</keyword>
<dbReference type="InterPro" id="IPR027409">
    <property type="entry name" value="GroEL-like_apical_dom_sf"/>
</dbReference>
<protein>
    <submittedName>
        <fullName evidence="4">Uncharacterized protein</fullName>
    </submittedName>
</protein>